<dbReference type="GO" id="GO:0030154">
    <property type="term" value="P:cell differentiation"/>
    <property type="evidence" value="ECO:0007669"/>
    <property type="project" value="TreeGrafter"/>
</dbReference>
<feature type="binding site" evidence="1">
    <location>
        <position position="126"/>
    </location>
    <ligand>
        <name>ATP</name>
        <dbReference type="ChEBI" id="CHEBI:30616"/>
    </ligand>
</feature>
<dbReference type="Proteomes" id="UP000285740">
    <property type="component" value="Unassembled WGS sequence"/>
</dbReference>
<dbReference type="SUPFAM" id="SSF56112">
    <property type="entry name" value="Protein kinase-like (PK-like)"/>
    <property type="match status" value="1"/>
</dbReference>
<comment type="caution">
    <text evidence="3">The sequence shown here is derived from an EMBL/GenBank/DDBJ whole genome shotgun (WGS) entry which is preliminary data.</text>
</comment>
<sequence>MQSKKNSNGHYNATESRELLRMIKLYEDMEYVLKSTPLAFKLEEKYDNMLKFCNGFLQESGGSEIPDDLPKFNIIEYDPIFYMSEIITVPSISKDNNFELKMIGEGSYAKVFRYRDEFYNKYFVLKRAKNDLNDKELERFKREFDVMNELKSPYVLEVHRYDEEKNEYYMEYADETLKKFIERNNSTLTINRRRGIAMQIFKGFSYIHSKGYLHRDISFTNVLLQHYENDLTIVKISDFGLVKMKQSDLTSFGSEIKGSLNDSNLQIVGFGNYNMEYETFALTRLIYYVMTGRYNLENIKNQKVKDFVLKGISSNLDERYHSVAEMQQAFEVAFPMKNWDFLQ</sequence>
<keyword evidence="1" id="KW-0067">ATP-binding</keyword>
<reference evidence="3 4" key="1">
    <citation type="submission" date="2018-08" db="EMBL/GenBank/DDBJ databases">
        <title>A genome reference for cultivated species of the human gut microbiota.</title>
        <authorList>
            <person name="Zou Y."/>
            <person name="Xue W."/>
            <person name="Luo G."/>
        </authorList>
    </citation>
    <scope>NUCLEOTIDE SEQUENCE [LARGE SCALE GENOMIC DNA]</scope>
    <source>
        <strain evidence="3 4">AM42-30</strain>
    </source>
</reference>
<name>A0A413T9D8_9FIRM</name>
<dbReference type="PROSITE" id="PS00107">
    <property type="entry name" value="PROTEIN_KINASE_ATP"/>
    <property type="match status" value="1"/>
</dbReference>
<keyword evidence="3" id="KW-0418">Kinase</keyword>
<dbReference type="PANTHER" id="PTHR45807:SF7">
    <property type="entry name" value="TYROSINE-PROTEIN KINASE HOPSCOTCH"/>
    <property type="match status" value="1"/>
</dbReference>
<protein>
    <submittedName>
        <fullName evidence="3">Protein kinase family protein</fullName>
    </submittedName>
</protein>
<dbReference type="GO" id="GO:0005524">
    <property type="term" value="F:ATP binding"/>
    <property type="evidence" value="ECO:0007669"/>
    <property type="project" value="UniProtKB-UniRule"/>
</dbReference>
<dbReference type="InterPro" id="IPR051286">
    <property type="entry name" value="JAK"/>
</dbReference>
<evidence type="ECO:0000256" key="1">
    <source>
        <dbReference type="PROSITE-ProRule" id="PRU10141"/>
    </source>
</evidence>
<feature type="domain" description="Protein kinase" evidence="2">
    <location>
        <begin position="97"/>
        <end position="343"/>
    </location>
</feature>
<dbReference type="GO" id="GO:0035556">
    <property type="term" value="P:intracellular signal transduction"/>
    <property type="evidence" value="ECO:0007669"/>
    <property type="project" value="TreeGrafter"/>
</dbReference>
<evidence type="ECO:0000313" key="4">
    <source>
        <dbReference type="Proteomes" id="UP000285740"/>
    </source>
</evidence>
<dbReference type="GO" id="GO:0005829">
    <property type="term" value="C:cytosol"/>
    <property type="evidence" value="ECO:0007669"/>
    <property type="project" value="TreeGrafter"/>
</dbReference>
<accession>A0A413T9D8</accession>
<dbReference type="GO" id="GO:0019221">
    <property type="term" value="P:cytokine-mediated signaling pathway"/>
    <property type="evidence" value="ECO:0007669"/>
    <property type="project" value="TreeGrafter"/>
</dbReference>
<organism evidence="3 4">
    <name type="scientific">Eubacterium ventriosum</name>
    <dbReference type="NCBI Taxonomy" id="39496"/>
    <lineage>
        <taxon>Bacteria</taxon>
        <taxon>Bacillati</taxon>
        <taxon>Bacillota</taxon>
        <taxon>Clostridia</taxon>
        <taxon>Eubacteriales</taxon>
        <taxon>Eubacteriaceae</taxon>
        <taxon>Eubacterium</taxon>
    </lineage>
</organism>
<gene>
    <name evidence="3" type="ORF">DW918_02480</name>
</gene>
<dbReference type="EMBL" id="QSFV01000004">
    <property type="protein sequence ID" value="RHA81603.1"/>
    <property type="molecule type" value="Genomic_DNA"/>
</dbReference>
<dbReference type="GO" id="GO:0007259">
    <property type="term" value="P:cell surface receptor signaling pathway via JAK-STAT"/>
    <property type="evidence" value="ECO:0007669"/>
    <property type="project" value="TreeGrafter"/>
</dbReference>
<dbReference type="InterPro" id="IPR000719">
    <property type="entry name" value="Prot_kinase_dom"/>
</dbReference>
<dbReference type="PROSITE" id="PS50011">
    <property type="entry name" value="PROTEIN_KINASE_DOM"/>
    <property type="match status" value="1"/>
</dbReference>
<dbReference type="GO" id="GO:0004715">
    <property type="term" value="F:non-membrane spanning protein tyrosine kinase activity"/>
    <property type="evidence" value="ECO:0007669"/>
    <property type="project" value="TreeGrafter"/>
</dbReference>
<dbReference type="Gene3D" id="1.10.510.10">
    <property type="entry name" value="Transferase(Phosphotransferase) domain 1"/>
    <property type="match status" value="1"/>
</dbReference>
<dbReference type="InterPro" id="IPR011009">
    <property type="entry name" value="Kinase-like_dom_sf"/>
</dbReference>
<proteinExistence type="predicted"/>
<dbReference type="InterPro" id="IPR017441">
    <property type="entry name" value="Protein_kinase_ATP_BS"/>
</dbReference>
<dbReference type="PANTHER" id="PTHR45807">
    <property type="entry name" value="TYROSINE-PROTEIN KINASE HOPSCOTCH"/>
    <property type="match status" value="1"/>
</dbReference>
<dbReference type="GO" id="GO:0005126">
    <property type="term" value="F:cytokine receptor binding"/>
    <property type="evidence" value="ECO:0007669"/>
    <property type="project" value="TreeGrafter"/>
</dbReference>
<dbReference type="Pfam" id="PF00069">
    <property type="entry name" value="Pkinase"/>
    <property type="match status" value="1"/>
</dbReference>
<evidence type="ECO:0000259" key="2">
    <source>
        <dbReference type="PROSITE" id="PS50011"/>
    </source>
</evidence>
<dbReference type="PROSITE" id="PS00109">
    <property type="entry name" value="PROTEIN_KINASE_TYR"/>
    <property type="match status" value="1"/>
</dbReference>
<dbReference type="AlphaFoldDB" id="A0A413T9D8"/>
<dbReference type="InterPro" id="IPR008266">
    <property type="entry name" value="Tyr_kinase_AS"/>
</dbReference>
<evidence type="ECO:0000313" key="3">
    <source>
        <dbReference type="EMBL" id="RHA81603.1"/>
    </source>
</evidence>
<keyword evidence="1" id="KW-0547">Nucleotide-binding</keyword>
<keyword evidence="3" id="KW-0808">Transferase</keyword>